<accession>A0A9X3NDN8</accession>
<reference evidence="1" key="1">
    <citation type="submission" date="2022-10" db="EMBL/GenBank/DDBJ databases">
        <title>The WGS of Solirubrobacter phytolaccae KCTC 29190.</title>
        <authorList>
            <person name="Jiang Z."/>
        </authorList>
    </citation>
    <scope>NUCLEOTIDE SEQUENCE</scope>
    <source>
        <strain evidence="1">KCTC 29190</strain>
    </source>
</reference>
<dbReference type="Proteomes" id="UP001147653">
    <property type="component" value="Unassembled WGS sequence"/>
</dbReference>
<gene>
    <name evidence="1" type="ORF">OJ997_28075</name>
</gene>
<name>A0A9X3NDN8_9ACTN</name>
<sequence length="259" mass="27659">MAAFAVSASDALAQTQYAGSATVSKGRIAVPLISLTVQPDGNVVGRLAYNVRCRKTNFPTMTTRLTGRVNGATFTVTGRSRLGSGLGTLRFTLTGTLAPDSATGQVRLRGCHKYTRTFALRTPSAPAGAPALPAPSVPVFGFTSQSAGGVSLPLALRVAANGRFYGSWASTMRCGNRTLAWNNATPVTSVRADGSFVRNERFTVRYDDGSSERYRVNFSGRFLADGVSGTLRVRMRYREGRNTNFEPCDSGVVTWAARP</sequence>
<dbReference type="RefSeq" id="WP_270028615.1">
    <property type="nucleotide sequence ID" value="NZ_JAPDDP010000070.1"/>
</dbReference>
<dbReference type="AlphaFoldDB" id="A0A9X3NDN8"/>
<protein>
    <submittedName>
        <fullName evidence="1">Uncharacterized protein</fullName>
    </submittedName>
</protein>
<organism evidence="1 2">
    <name type="scientific">Solirubrobacter phytolaccae</name>
    <dbReference type="NCBI Taxonomy" id="1404360"/>
    <lineage>
        <taxon>Bacteria</taxon>
        <taxon>Bacillati</taxon>
        <taxon>Actinomycetota</taxon>
        <taxon>Thermoleophilia</taxon>
        <taxon>Solirubrobacterales</taxon>
        <taxon>Solirubrobacteraceae</taxon>
        <taxon>Solirubrobacter</taxon>
    </lineage>
</organism>
<dbReference type="EMBL" id="JAPDDP010000070">
    <property type="protein sequence ID" value="MDA0184199.1"/>
    <property type="molecule type" value="Genomic_DNA"/>
</dbReference>
<proteinExistence type="predicted"/>
<evidence type="ECO:0000313" key="2">
    <source>
        <dbReference type="Proteomes" id="UP001147653"/>
    </source>
</evidence>
<comment type="caution">
    <text evidence="1">The sequence shown here is derived from an EMBL/GenBank/DDBJ whole genome shotgun (WGS) entry which is preliminary data.</text>
</comment>
<evidence type="ECO:0000313" key="1">
    <source>
        <dbReference type="EMBL" id="MDA0184199.1"/>
    </source>
</evidence>
<keyword evidence="2" id="KW-1185">Reference proteome</keyword>